<feature type="active site" description="Proton donor" evidence="3">
    <location>
        <position position="343"/>
    </location>
</feature>
<protein>
    <submittedName>
        <fullName evidence="5">Diaminopimelate decarboxylase</fullName>
    </submittedName>
</protein>
<dbReference type="Pfam" id="PF02784">
    <property type="entry name" value="Orn_Arg_deC_N"/>
    <property type="match status" value="1"/>
</dbReference>
<feature type="domain" description="Orn/DAP/Arg decarboxylase 2 N-terminal" evidence="4">
    <location>
        <begin position="26"/>
        <end position="276"/>
    </location>
</feature>
<evidence type="ECO:0000259" key="4">
    <source>
        <dbReference type="Pfam" id="PF02784"/>
    </source>
</evidence>
<dbReference type="AlphaFoldDB" id="A0A1H3E0U6"/>
<name>A0A1H3E0U6_9RHOB</name>
<dbReference type="InterPro" id="IPR029066">
    <property type="entry name" value="PLP-binding_barrel"/>
</dbReference>
<dbReference type="InterPro" id="IPR022644">
    <property type="entry name" value="De-COase2_N"/>
</dbReference>
<evidence type="ECO:0000256" key="3">
    <source>
        <dbReference type="PIRSR" id="PIRSR600183-50"/>
    </source>
</evidence>
<gene>
    <name evidence="5" type="ORF">SAMN05444358_1104</name>
</gene>
<dbReference type="GO" id="GO:0008836">
    <property type="term" value="F:diaminopimelate decarboxylase activity"/>
    <property type="evidence" value="ECO:0007669"/>
    <property type="project" value="TreeGrafter"/>
</dbReference>
<dbReference type="PANTHER" id="PTHR43727:SF2">
    <property type="entry name" value="GROUP IV DECARBOXYLASE"/>
    <property type="match status" value="1"/>
</dbReference>
<organism evidence="5 6">
    <name type="scientific">Ruegeria halocynthiae</name>
    <dbReference type="NCBI Taxonomy" id="985054"/>
    <lineage>
        <taxon>Bacteria</taxon>
        <taxon>Pseudomonadati</taxon>
        <taxon>Pseudomonadota</taxon>
        <taxon>Alphaproteobacteria</taxon>
        <taxon>Rhodobacterales</taxon>
        <taxon>Roseobacteraceae</taxon>
        <taxon>Ruegeria</taxon>
    </lineage>
</organism>
<dbReference type="SUPFAM" id="SSF51419">
    <property type="entry name" value="PLP-binding barrel"/>
    <property type="match status" value="1"/>
</dbReference>
<dbReference type="Proteomes" id="UP000183400">
    <property type="component" value="Unassembled WGS sequence"/>
</dbReference>
<dbReference type="RefSeq" id="WP_074738551.1">
    <property type="nucleotide sequence ID" value="NZ_FNNP01000010.1"/>
</dbReference>
<dbReference type="Gene3D" id="2.40.37.10">
    <property type="entry name" value="Lyase, Ornithine Decarboxylase, Chain A, domain 1"/>
    <property type="match status" value="1"/>
</dbReference>
<dbReference type="OrthoDB" id="9802241at2"/>
<keyword evidence="6" id="KW-1185">Reference proteome</keyword>
<evidence type="ECO:0000256" key="1">
    <source>
        <dbReference type="ARBA" id="ARBA00001933"/>
    </source>
</evidence>
<proteinExistence type="predicted"/>
<dbReference type="PRINTS" id="PR01179">
    <property type="entry name" value="ODADCRBXLASE"/>
</dbReference>
<feature type="modified residue" description="N6-(pyridoxal phosphate)lysine" evidence="3">
    <location>
        <position position="49"/>
    </location>
</feature>
<dbReference type="STRING" id="985054.SAMN05444358_1104"/>
<dbReference type="PANTHER" id="PTHR43727">
    <property type="entry name" value="DIAMINOPIMELATE DECARBOXYLASE"/>
    <property type="match status" value="1"/>
</dbReference>
<dbReference type="EMBL" id="FNNP01000010">
    <property type="protein sequence ID" value="SDX72240.1"/>
    <property type="molecule type" value="Genomic_DNA"/>
</dbReference>
<comment type="cofactor">
    <cofactor evidence="1 3">
        <name>pyridoxal 5'-phosphate</name>
        <dbReference type="ChEBI" id="CHEBI:597326"/>
    </cofactor>
</comment>
<accession>A0A1H3E0U6</accession>
<evidence type="ECO:0000256" key="2">
    <source>
        <dbReference type="ARBA" id="ARBA00022898"/>
    </source>
</evidence>
<evidence type="ECO:0000313" key="5">
    <source>
        <dbReference type="EMBL" id="SDX72240.1"/>
    </source>
</evidence>
<dbReference type="GO" id="GO:0009089">
    <property type="term" value="P:lysine biosynthetic process via diaminopimelate"/>
    <property type="evidence" value="ECO:0007669"/>
    <property type="project" value="TreeGrafter"/>
</dbReference>
<sequence>MKEFDARLKEVVDRFGTPSYVYFTEAIDSRIADIQAAFGKRFALSYAVKCNPNPGLLKWLSQRIEFVDVSSIGEFRLAKHAGWGPAQASFTGPGKREVEIAEAIENDIGELIIENVREAKIANKVAGEFGRRQNVLIRLAPSFVPKGFGDHMAGRPSPFGIDVEEAREQVPEIVALPNLSVIGFHIYSGTQCLNPEAVCENYRVFLSVFREVCQLNNIVPQKLIFGSGLGIPYHHGDTPLNLEDIADGICTEIEEFCAEARFSDTRLILELGRYLVGEAGFFLTSVVNIKESRGQRIAICDGGMNNHLPASGHFGMVIHRNYKMHVLGESGDAEKVNLVGPLCTSIDRLGNAVSLPRLNEGDVVALHCSGAYGLTASPINFISHPHPNEVLFEKSNIVDVTRDGFTDRY</sequence>
<dbReference type="SUPFAM" id="SSF50621">
    <property type="entry name" value="Alanine racemase C-terminal domain-like"/>
    <property type="match status" value="1"/>
</dbReference>
<dbReference type="InterPro" id="IPR009006">
    <property type="entry name" value="Ala_racemase/Decarboxylase_C"/>
</dbReference>
<keyword evidence="2 3" id="KW-0663">Pyridoxal phosphate</keyword>
<dbReference type="InterPro" id="IPR000183">
    <property type="entry name" value="Orn/DAP/Arg_de-COase"/>
</dbReference>
<dbReference type="Gene3D" id="3.20.20.10">
    <property type="entry name" value="Alanine racemase"/>
    <property type="match status" value="1"/>
</dbReference>
<reference evidence="6" key="1">
    <citation type="submission" date="2016-10" db="EMBL/GenBank/DDBJ databases">
        <authorList>
            <person name="Varghese N."/>
            <person name="Submissions S."/>
        </authorList>
    </citation>
    <scope>NUCLEOTIDE SEQUENCE [LARGE SCALE GENOMIC DNA]</scope>
    <source>
        <strain evidence="6">DSM 27839</strain>
    </source>
</reference>
<evidence type="ECO:0000313" key="6">
    <source>
        <dbReference type="Proteomes" id="UP000183400"/>
    </source>
</evidence>